<name>A0A345UGG7_9BACT</name>
<dbReference type="Proteomes" id="UP000254808">
    <property type="component" value="Chromosome"/>
</dbReference>
<sequence length="46" mass="5107">MRVSFTISFTEAYISHPRLTLSGFYSAALAGENITSKIKRKKRTGA</sequence>
<evidence type="ECO:0000313" key="2">
    <source>
        <dbReference type="Proteomes" id="UP000254808"/>
    </source>
</evidence>
<dbReference type="AlphaFoldDB" id="A0A345UGG7"/>
<evidence type="ECO:0000313" key="1">
    <source>
        <dbReference type="EMBL" id="AXI99568.1"/>
    </source>
</evidence>
<accession>A0A345UGG7</accession>
<protein>
    <submittedName>
        <fullName evidence="1">Uncharacterized protein</fullName>
    </submittedName>
</protein>
<proteinExistence type="predicted"/>
<reference evidence="1 2" key="1">
    <citation type="submission" date="2018-03" db="EMBL/GenBank/DDBJ databases">
        <title>Phenotypic and genomic properties of Cyclonatronum proteinivorum gen. nov., sp. nov., a haloalkaliphilic bacteroidete from soda lakes possessing Na+-translocating rhodopsin.</title>
        <authorList>
            <person name="Toshchakov S.V."/>
            <person name="Korzhenkov A."/>
            <person name="Samarov N.I."/>
            <person name="Kublanov I.V."/>
            <person name="Muntyan M.S."/>
            <person name="Sorokin D.Y."/>
        </authorList>
    </citation>
    <scope>NUCLEOTIDE SEQUENCE [LARGE SCALE GENOMIC DNA]</scope>
    <source>
        <strain evidence="1 2">Omega</strain>
    </source>
</reference>
<dbReference type="KEGG" id="cprv:CYPRO_0281"/>
<gene>
    <name evidence="1" type="ORF">CYPRO_0281</name>
</gene>
<keyword evidence="2" id="KW-1185">Reference proteome</keyword>
<organism evidence="1 2">
    <name type="scientific">Cyclonatronum proteinivorum</name>
    <dbReference type="NCBI Taxonomy" id="1457365"/>
    <lineage>
        <taxon>Bacteria</taxon>
        <taxon>Pseudomonadati</taxon>
        <taxon>Balneolota</taxon>
        <taxon>Balneolia</taxon>
        <taxon>Balneolales</taxon>
        <taxon>Cyclonatronaceae</taxon>
        <taxon>Cyclonatronum</taxon>
    </lineage>
</organism>
<dbReference type="EMBL" id="CP027806">
    <property type="protein sequence ID" value="AXI99568.1"/>
    <property type="molecule type" value="Genomic_DNA"/>
</dbReference>